<dbReference type="InterPro" id="IPR021276">
    <property type="entry name" value="DUF2855"/>
</dbReference>
<evidence type="ECO:0000313" key="2">
    <source>
        <dbReference type="Proteomes" id="UP001174936"/>
    </source>
</evidence>
<protein>
    <submittedName>
        <fullName evidence="1">Uncharacterized protein</fullName>
    </submittedName>
</protein>
<organism evidence="1 2">
    <name type="scientific">Cercophora newfieldiana</name>
    <dbReference type="NCBI Taxonomy" id="92897"/>
    <lineage>
        <taxon>Eukaryota</taxon>
        <taxon>Fungi</taxon>
        <taxon>Dikarya</taxon>
        <taxon>Ascomycota</taxon>
        <taxon>Pezizomycotina</taxon>
        <taxon>Sordariomycetes</taxon>
        <taxon>Sordariomycetidae</taxon>
        <taxon>Sordariales</taxon>
        <taxon>Lasiosphaeriaceae</taxon>
        <taxon>Cercophora</taxon>
    </lineage>
</organism>
<dbReference type="EMBL" id="JAULSV010000004">
    <property type="protein sequence ID" value="KAK0647114.1"/>
    <property type="molecule type" value="Genomic_DNA"/>
</dbReference>
<comment type="caution">
    <text evidence="1">The sequence shown here is derived from an EMBL/GenBank/DDBJ whole genome shotgun (WGS) entry which is preliminary data.</text>
</comment>
<dbReference type="Pfam" id="PF11017">
    <property type="entry name" value="DUF2855"/>
    <property type="match status" value="1"/>
</dbReference>
<sequence>MAALIPAIQVIEKADHTVQHIVPLSPANANSDATPLDPNSVRIRSRLVALTTNNFAYARHGGLGVPGLDWYNVWPMPASLPAPYNDTTKYCRISAWGFSEVTESTIPELPVGTQLYGYQPIGTALETLTLEKEHEGHWLEGGAGITEGSEEAKRSKALDALFRPLFGSSFVLNRFAFGWEGNSVNPLGMKEIPWSAEDADLTGAVVFLLAPSGKTGLAFAHQLRKGRPADKQPRKIVAVGSAQSKEFTEKTGLFDEVVLYGAVDGDLTPVVGDKPAKILLVNFGGRGDAPEQWAEALRPVCERLQVVLVGSDPSDQNTKGMENLAALVRQPGSGVYQLNAGGMMEAGKAALGFSKYSEALDAASATFKADGAAGLKVSWGRGIDDFSKGWDALAKGEVGPDAGLVYELP</sequence>
<gene>
    <name evidence="1" type="ORF">B0T16DRAFT_328568</name>
</gene>
<accession>A0AA39Y6U3</accession>
<reference evidence="1" key="1">
    <citation type="submission" date="2023-06" db="EMBL/GenBank/DDBJ databases">
        <title>Genome-scale phylogeny and comparative genomics of the fungal order Sordariales.</title>
        <authorList>
            <consortium name="Lawrence Berkeley National Laboratory"/>
            <person name="Hensen N."/>
            <person name="Bonometti L."/>
            <person name="Westerberg I."/>
            <person name="Brannstrom I.O."/>
            <person name="Guillou S."/>
            <person name="Cros-Aarteil S."/>
            <person name="Calhoun S."/>
            <person name="Haridas S."/>
            <person name="Kuo A."/>
            <person name="Mondo S."/>
            <person name="Pangilinan J."/>
            <person name="Riley R."/>
            <person name="Labutti K."/>
            <person name="Andreopoulos B."/>
            <person name="Lipzen A."/>
            <person name="Chen C."/>
            <person name="Yanf M."/>
            <person name="Daum C."/>
            <person name="Ng V."/>
            <person name="Clum A."/>
            <person name="Steindorff A."/>
            <person name="Ohm R."/>
            <person name="Martin F."/>
            <person name="Silar P."/>
            <person name="Natvig D."/>
            <person name="Lalanne C."/>
            <person name="Gautier V."/>
            <person name="Ament-Velasquez S.L."/>
            <person name="Kruys A."/>
            <person name="Hutchinson M.I."/>
            <person name="Powell A.J."/>
            <person name="Barry K."/>
            <person name="Miller A.N."/>
            <person name="Grigoriev I.V."/>
            <person name="Debuchy R."/>
            <person name="Gladieux P."/>
            <person name="Thoren M.H."/>
            <person name="Johannesson H."/>
        </authorList>
    </citation>
    <scope>NUCLEOTIDE SEQUENCE</scope>
    <source>
        <strain evidence="1">SMH2532-1</strain>
    </source>
</reference>
<proteinExistence type="predicted"/>
<name>A0AA39Y6U3_9PEZI</name>
<dbReference type="Proteomes" id="UP001174936">
    <property type="component" value="Unassembled WGS sequence"/>
</dbReference>
<evidence type="ECO:0000313" key="1">
    <source>
        <dbReference type="EMBL" id="KAK0647114.1"/>
    </source>
</evidence>
<keyword evidence="2" id="KW-1185">Reference proteome</keyword>
<dbReference type="AlphaFoldDB" id="A0AA39Y6U3"/>